<dbReference type="OrthoDB" id="2061121at2"/>
<gene>
    <name evidence="5" type="ORF">DXA39_06255</name>
</gene>
<dbReference type="InterPro" id="IPR022464">
    <property type="entry name" value="Strep_pil_isopept_link"/>
</dbReference>
<evidence type="ECO:0000313" key="6">
    <source>
        <dbReference type="Proteomes" id="UP000261011"/>
    </source>
</evidence>
<dbReference type="AlphaFoldDB" id="A0A3E2THL8"/>
<evidence type="ECO:0000256" key="1">
    <source>
        <dbReference type="SAM" id="Phobius"/>
    </source>
</evidence>
<accession>A0A3E2THL8</accession>
<keyword evidence="6" id="KW-1185">Reference proteome</keyword>
<evidence type="ECO:0000259" key="3">
    <source>
        <dbReference type="Pfam" id="PF12892"/>
    </source>
</evidence>
<keyword evidence="2" id="KW-0732">Signal</keyword>
<feature type="chain" id="PRO_5017577529" evidence="2">
    <location>
        <begin position="32"/>
        <end position="350"/>
    </location>
</feature>
<keyword evidence="1" id="KW-0472">Membrane</keyword>
<feature type="domain" description="Streptococcal pilin isopeptide linkage" evidence="3">
    <location>
        <begin position="42"/>
        <end position="186"/>
    </location>
</feature>
<keyword evidence="1" id="KW-0812">Transmembrane</keyword>
<dbReference type="Gene3D" id="2.60.40.3050">
    <property type="match status" value="1"/>
</dbReference>
<evidence type="ECO:0000256" key="2">
    <source>
        <dbReference type="SAM" id="SignalP"/>
    </source>
</evidence>
<sequence>MMNLNNILRKATGVALAGTLTLGALASNSFAANEYTGQPTGISKTLEVRDGVQIPNETFHFTVEPATPGETETGKEAAPAGFVSLANDGNITFGKDTEKTKSLGLNFDYSKISKPGIYRVAISETAGNREGMTYDTAVRNVDLYVTRTADGSLQISNVVVSNENGDKQDGNQGAAGNTAVSFKNRYGVDENGDPTDTVSDLKVGKKISNDSVLVENDKEFAFTVTIQGQVGDKYTYDGKTYEVENADTPVSFTVTAKNGQTKTISGLTNDDKVTVLETEESKKGYTSSDEIETPKALSEIPDKTVIVTNISESSVPTGIIDNVLPFVLIVVVAGGFAYLYFKKNKKEELA</sequence>
<proteinExistence type="predicted"/>
<name>A0A3E2THL8_9FIRM</name>
<feature type="domain" description="DUF7601" evidence="4">
    <location>
        <begin position="200"/>
        <end position="309"/>
    </location>
</feature>
<feature type="transmembrane region" description="Helical" evidence="1">
    <location>
        <begin position="323"/>
        <end position="341"/>
    </location>
</feature>
<dbReference type="InterPro" id="IPR055382">
    <property type="entry name" value="DUF7601"/>
</dbReference>
<comment type="caution">
    <text evidence="5">The sequence shown here is derived from an EMBL/GenBank/DDBJ whole genome shotgun (WGS) entry which is preliminary data.</text>
</comment>
<dbReference type="EMBL" id="QVEU01000004">
    <property type="protein sequence ID" value="RGB75920.1"/>
    <property type="molecule type" value="Genomic_DNA"/>
</dbReference>
<keyword evidence="1" id="KW-1133">Transmembrane helix</keyword>
<dbReference type="Pfam" id="PF12892">
    <property type="entry name" value="FctA"/>
    <property type="match status" value="1"/>
</dbReference>
<dbReference type="Proteomes" id="UP000261011">
    <property type="component" value="Unassembled WGS sequence"/>
</dbReference>
<organism evidence="5 6">
    <name type="scientific">Anaerococcus nagyae</name>
    <dbReference type="NCBI Taxonomy" id="1755241"/>
    <lineage>
        <taxon>Bacteria</taxon>
        <taxon>Bacillati</taxon>
        <taxon>Bacillota</taxon>
        <taxon>Tissierellia</taxon>
        <taxon>Tissierellales</taxon>
        <taxon>Peptoniphilaceae</taxon>
        <taxon>Anaerococcus</taxon>
    </lineage>
</organism>
<evidence type="ECO:0000259" key="4">
    <source>
        <dbReference type="Pfam" id="PF24547"/>
    </source>
</evidence>
<dbReference type="InterPro" id="IPR038174">
    <property type="entry name" value="Strep_pil_link_sf"/>
</dbReference>
<reference evidence="5 6" key="1">
    <citation type="submission" date="2018-08" db="EMBL/GenBank/DDBJ databases">
        <title>A genome reference for cultivated species of the human gut microbiota.</title>
        <authorList>
            <person name="Zou Y."/>
            <person name="Xue W."/>
            <person name="Luo G."/>
        </authorList>
    </citation>
    <scope>NUCLEOTIDE SEQUENCE [LARGE SCALE GENOMIC DNA]</scope>
    <source>
        <strain evidence="5 6">OF01-3</strain>
    </source>
</reference>
<protein>
    <submittedName>
        <fullName evidence="5">Uncharacterized protein</fullName>
    </submittedName>
</protein>
<dbReference type="NCBIfam" id="TIGR03786">
    <property type="entry name" value="strep_pil_rpt"/>
    <property type="match status" value="1"/>
</dbReference>
<evidence type="ECO:0000313" key="5">
    <source>
        <dbReference type="EMBL" id="RGB75920.1"/>
    </source>
</evidence>
<dbReference type="Gene3D" id="2.60.40.1140">
    <property type="entry name" value="Collagen-binding surface protein Cna, B-type domain"/>
    <property type="match status" value="1"/>
</dbReference>
<feature type="signal peptide" evidence="2">
    <location>
        <begin position="1"/>
        <end position="31"/>
    </location>
</feature>
<dbReference type="Pfam" id="PF24547">
    <property type="entry name" value="DUF7601"/>
    <property type="match status" value="1"/>
</dbReference>